<dbReference type="AlphaFoldDB" id="A0AAU8MPK6"/>
<sequence length="264" mass="27571">MRPFVPRARTVRLLPGLLALALLPLAAQAEPRCDHSQPRELKLDLAGVKAVVFESGSDDLHIVGSPGARAEVRGRACASDAADLAGLRLSQRRAGDKLIVRAEHETQLNLAFNRYAYMQLHATVPDSTRVQLKTGSGDVDVDRVAALSIDVGSGDIKARRVRGLTVADVGSGDVDLEDIGALQVISLGSGDLLARGIGGDAKLGSVGSGDVALERVGGSVTLDRIGSGDLEVRDVRGDLRVRSIGSGDVKHAGVAGRVDLPKDD</sequence>
<dbReference type="Gene3D" id="2.160.20.120">
    <property type="match status" value="1"/>
</dbReference>
<gene>
    <name evidence="3" type="ORF">ABU614_18555</name>
</gene>
<evidence type="ECO:0000313" key="3">
    <source>
        <dbReference type="EMBL" id="XCO74360.1"/>
    </source>
</evidence>
<keyword evidence="1" id="KW-0732">Signal</keyword>
<organism evidence="3">
    <name type="scientific">Lysobacter firmicutimachus</name>
    <dbReference type="NCBI Taxonomy" id="1792846"/>
    <lineage>
        <taxon>Bacteria</taxon>
        <taxon>Pseudomonadati</taxon>
        <taxon>Pseudomonadota</taxon>
        <taxon>Gammaproteobacteria</taxon>
        <taxon>Lysobacterales</taxon>
        <taxon>Lysobacteraceae</taxon>
        <taxon>Lysobacter</taxon>
    </lineage>
</organism>
<feature type="signal peptide" evidence="1">
    <location>
        <begin position="1"/>
        <end position="29"/>
    </location>
</feature>
<dbReference type="RefSeq" id="WP_064748315.1">
    <property type="nucleotide sequence ID" value="NZ_CP159925.1"/>
</dbReference>
<evidence type="ECO:0000259" key="2">
    <source>
        <dbReference type="Pfam" id="PF10988"/>
    </source>
</evidence>
<feature type="domain" description="Putative auto-transporter adhesin head GIN" evidence="2">
    <location>
        <begin position="95"/>
        <end position="253"/>
    </location>
</feature>
<dbReference type="InterPro" id="IPR021255">
    <property type="entry name" value="DUF2807"/>
</dbReference>
<evidence type="ECO:0000256" key="1">
    <source>
        <dbReference type="SAM" id="SignalP"/>
    </source>
</evidence>
<dbReference type="EMBL" id="CP159925">
    <property type="protein sequence ID" value="XCO74360.1"/>
    <property type="molecule type" value="Genomic_DNA"/>
</dbReference>
<dbReference type="Pfam" id="PF10988">
    <property type="entry name" value="DUF2807"/>
    <property type="match status" value="1"/>
</dbReference>
<accession>A0AAU8MPK6</accession>
<name>A0AAU8MPK6_9GAMM</name>
<feature type="chain" id="PRO_5043840567" evidence="1">
    <location>
        <begin position="30"/>
        <end position="264"/>
    </location>
</feature>
<reference evidence="3" key="1">
    <citation type="submission" date="2024-06" db="EMBL/GenBank/DDBJ databases">
        <authorList>
            <person name="Li S."/>
        </authorList>
    </citation>
    <scope>NUCLEOTIDE SEQUENCE</scope>
    <source>
        <strain evidence="3">SR10</strain>
    </source>
</reference>
<proteinExistence type="predicted"/>
<protein>
    <submittedName>
        <fullName evidence="3">DUF4097 family beta strand repeat-containing protein</fullName>
    </submittedName>
</protein>